<evidence type="ECO:0000256" key="6">
    <source>
        <dbReference type="ARBA" id="ARBA00022807"/>
    </source>
</evidence>
<proteinExistence type="predicted"/>
<dbReference type="EC" id="3.4.19.12" evidence="2"/>
<evidence type="ECO:0000256" key="7">
    <source>
        <dbReference type="SAM" id="MobiDB-lite"/>
    </source>
</evidence>
<name>A0A8E0RZP1_9TREM</name>
<feature type="non-terminal residue" evidence="9">
    <location>
        <position position="1"/>
    </location>
</feature>
<evidence type="ECO:0000256" key="5">
    <source>
        <dbReference type="ARBA" id="ARBA00022801"/>
    </source>
</evidence>
<evidence type="ECO:0000313" key="9">
    <source>
        <dbReference type="EMBL" id="KAA0195068.1"/>
    </source>
</evidence>
<dbReference type="PANTHER" id="PTHR12931">
    <property type="entry name" value="UBIQUITIN THIOLESTERASE PROTEIN OTUB"/>
    <property type="match status" value="1"/>
</dbReference>
<evidence type="ECO:0000256" key="4">
    <source>
        <dbReference type="ARBA" id="ARBA00022786"/>
    </source>
</evidence>
<dbReference type="InterPro" id="IPR019400">
    <property type="entry name" value="Peptidase_C65_otubain"/>
</dbReference>
<evidence type="ECO:0000256" key="1">
    <source>
        <dbReference type="ARBA" id="ARBA00000707"/>
    </source>
</evidence>
<dbReference type="GO" id="GO:0043130">
    <property type="term" value="F:ubiquitin binding"/>
    <property type="evidence" value="ECO:0007669"/>
    <property type="project" value="TreeGrafter"/>
</dbReference>
<dbReference type="InterPro" id="IPR038765">
    <property type="entry name" value="Papain-like_cys_pep_sf"/>
</dbReference>
<organism evidence="9 10">
    <name type="scientific">Fasciolopsis buskii</name>
    <dbReference type="NCBI Taxonomy" id="27845"/>
    <lineage>
        <taxon>Eukaryota</taxon>
        <taxon>Metazoa</taxon>
        <taxon>Spiralia</taxon>
        <taxon>Lophotrochozoa</taxon>
        <taxon>Platyhelminthes</taxon>
        <taxon>Trematoda</taxon>
        <taxon>Digenea</taxon>
        <taxon>Plagiorchiida</taxon>
        <taxon>Echinostomata</taxon>
        <taxon>Echinostomatoidea</taxon>
        <taxon>Fasciolidae</taxon>
        <taxon>Fasciolopsis</taxon>
    </lineage>
</organism>
<dbReference type="Proteomes" id="UP000728185">
    <property type="component" value="Unassembled WGS sequence"/>
</dbReference>
<dbReference type="OrthoDB" id="18915at2759"/>
<dbReference type="AlphaFoldDB" id="A0A8E0RZP1"/>
<dbReference type="GO" id="GO:0004843">
    <property type="term" value="F:cysteine-type deubiquitinase activity"/>
    <property type="evidence" value="ECO:0007669"/>
    <property type="project" value="UniProtKB-EC"/>
</dbReference>
<dbReference type="Gene3D" id="1.20.1300.20">
    <property type="entry name" value="Peptidase C65 Otubain, subdomain 2"/>
    <property type="match status" value="1"/>
</dbReference>
<dbReference type="Gene3D" id="3.30.200.60">
    <property type="entry name" value="Peptidase C65 Otubain, subdomain 1"/>
    <property type="match status" value="1"/>
</dbReference>
<feature type="region of interest" description="Disordered" evidence="7">
    <location>
        <begin position="1"/>
        <end position="20"/>
    </location>
</feature>
<keyword evidence="3" id="KW-0645">Protease</keyword>
<dbReference type="InterPro" id="IPR042468">
    <property type="entry name" value="Peptidase_C65_otubain_sub1"/>
</dbReference>
<dbReference type="GO" id="GO:0005634">
    <property type="term" value="C:nucleus"/>
    <property type="evidence" value="ECO:0007669"/>
    <property type="project" value="TreeGrafter"/>
</dbReference>
<dbReference type="SUPFAM" id="SSF54001">
    <property type="entry name" value="Cysteine proteinases"/>
    <property type="match status" value="1"/>
</dbReference>
<sequence length="104" mass="11800">LETFQQELNSPTDSNSDEAIQAQQEAIESAIKASSPLISDVLPLSTLDEDFAGHSVYLEKLNLLKEKYRGIRRLRRDGNCFYRAFGFAYIEYLLAGKRVKEAAR</sequence>
<feature type="non-terminal residue" evidence="9">
    <location>
        <position position="104"/>
    </location>
</feature>
<dbReference type="PANTHER" id="PTHR12931:SF15">
    <property type="entry name" value="UBIQUITIN THIOESTERASE OTUBAIN-LIKE"/>
    <property type="match status" value="1"/>
</dbReference>
<evidence type="ECO:0000313" key="10">
    <source>
        <dbReference type="Proteomes" id="UP000728185"/>
    </source>
</evidence>
<dbReference type="EMBL" id="LUCM01003953">
    <property type="protein sequence ID" value="KAA0195068.1"/>
    <property type="molecule type" value="Genomic_DNA"/>
</dbReference>
<protein>
    <recommendedName>
        <fullName evidence="2">ubiquitinyl hydrolase 1</fullName>
        <ecNumber evidence="2">3.4.19.12</ecNumber>
    </recommendedName>
</protein>
<feature type="compositionally biased region" description="Polar residues" evidence="7">
    <location>
        <begin position="1"/>
        <end position="14"/>
    </location>
</feature>
<evidence type="ECO:0000256" key="3">
    <source>
        <dbReference type="ARBA" id="ARBA00022670"/>
    </source>
</evidence>
<dbReference type="InterPro" id="IPR003323">
    <property type="entry name" value="OTU_dom"/>
</dbReference>
<accession>A0A8E0RZP1</accession>
<evidence type="ECO:0000256" key="2">
    <source>
        <dbReference type="ARBA" id="ARBA00012759"/>
    </source>
</evidence>
<reference evidence="9" key="1">
    <citation type="submission" date="2019-05" db="EMBL/GenBank/DDBJ databases">
        <title>Annotation for the trematode Fasciolopsis buski.</title>
        <authorList>
            <person name="Choi Y.-J."/>
        </authorList>
    </citation>
    <scope>NUCLEOTIDE SEQUENCE</scope>
    <source>
        <strain evidence="9">HT</strain>
        <tissue evidence="9">Whole worm</tissue>
    </source>
</reference>
<evidence type="ECO:0000259" key="8">
    <source>
        <dbReference type="PROSITE" id="PS50802"/>
    </source>
</evidence>
<dbReference type="Pfam" id="PF10275">
    <property type="entry name" value="Peptidase_C65"/>
    <property type="match status" value="1"/>
</dbReference>
<dbReference type="GO" id="GO:0071108">
    <property type="term" value="P:protein K48-linked deubiquitination"/>
    <property type="evidence" value="ECO:0007669"/>
    <property type="project" value="TreeGrafter"/>
</dbReference>
<gene>
    <name evidence="9" type="ORF">FBUS_11879</name>
</gene>
<keyword evidence="6" id="KW-0788">Thiol protease</keyword>
<comment type="catalytic activity">
    <reaction evidence="1">
        <text>Thiol-dependent hydrolysis of ester, thioester, amide, peptide and isopeptide bonds formed by the C-terminal Gly of ubiquitin (a 76-residue protein attached to proteins as an intracellular targeting signal).</text>
        <dbReference type="EC" id="3.4.19.12"/>
    </reaction>
</comment>
<comment type="caution">
    <text evidence="9">The sequence shown here is derived from an EMBL/GenBank/DDBJ whole genome shotgun (WGS) entry which is preliminary data.</text>
</comment>
<dbReference type="GO" id="GO:0006508">
    <property type="term" value="P:proteolysis"/>
    <property type="evidence" value="ECO:0007669"/>
    <property type="project" value="UniProtKB-KW"/>
</dbReference>
<keyword evidence="5" id="KW-0378">Hydrolase</keyword>
<feature type="domain" description="OTU" evidence="8">
    <location>
        <begin position="69"/>
        <end position="104"/>
    </location>
</feature>
<keyword evidence="4" id="KW-0833">Ubl conjugation pathway</keyword>
<dbReference type="PROSITE" id="PS50802">
    <property type="entry name" value="OTU"/>
    <property type="match status" value="1"/>
</dbReference>
<dbReference type="InterPro" id="IPR042467">
    <property type="entry name" value="Peptidase_C65_otubain_sub2"/>
</dbReference>
<keyword evidence="10" id="KW-1185">Reference proteome</keyword>
<dbReference type="CDD" id="cd22749">
    <property type="entry name" value="Otubain_C65"/>
    <property type="match status" value="1"/>
</dbReference>